<dbReference type="PROSITE" id="PS50110">
    <property type="entry name" value="RESPONSE_REGULATORY"/>
    <property type="match status" value="1"/>
</dbReference>
<dbReference type="InterPro" id="IPR013655">
    <property type="entry name" value="PAS_fold_3"/>
</dbReference>
<keyword evidence="3 6" id="KW-0597">Phosphoprotein</keyword>
<dbReference type="InterPro" id="IPR001789">
    <property type="entry name" value="Sig_transdc_resp-reg_receiver"/>
</dbReference>
<dbReference type="CDD" id="cd17546">
    <property type="entry name" value="REC_hyHK_CKI1_RcsC-like"/>
    <property type="match status" value="1"/>
</dbReference>
<dbReference type="PROSITE" id="PS50112">
    <property type="entry name" value="PAS"/>
    <property type="match status" value="1"/>
</dbReference>
<dbReference type="InterPro" id="IPR005467">
    <property type="entry name" value="His_kinase_dom"/>
</dbReference>
<organism evidence="11 12">
    <name type="scientific">Aureobasidium subglaciale (strain EXF-2481)</name>
    <name type="common">Aureobasidium pullulans var. subglaciale</name>
    <dbReference type="NCBI Taxonomy" id="1043005"/>
    <lineage>
        <taxon>Eukaryota</taxon>
        <taxon>Fungi</taxon>
        <taxon>Dikarya</taxon>
        <taxon>Ascomycota</taxon>
        <taxon>Pezizomycotina</taxon>
        <taxon>Dothideomycetes</taxon>
        <taxon>Dothideomycetidae</taxon>
        <taxon>Dothideales</taxon>
        <taxon>Saccotheciaceae</taxon>
        <taxon>Aureobasidium</taxon>
    </lineage>
</organism>
<dbReference type="InterPro" id="IPR000700">
    <property type="entry name" value="PAS-assoc_C"/>
</dbReference>
<feature type="domain" description="Response regulatory" evidence="8">
    <location>
        <begin position="965"/>
        <end position="1095"/>
    </location>
</feature>
<evidence type="ECO:0000256" key="4">
    <source>
        <dbReference type="ARBA" id="ARBA00022679"/>
    </source>
</evidence>
<dbReference type="SUPFAM" id="SSF47384">
    <property type="entry name" value="Homodimeric domain of signal transducing histidine kinase"/>
    <property type="match status" value="1"/>
</dbReference>
<gene>
    <name evidence="11" type="ORF">AUEXF2481DRAFT_191763</name>
</gene>
<dbReference type="SUPFAM" id="SSF52172">
    <property type="entry name" value="CheY-like"/>
    <property type="match status" value="1"/>
</dbReference>
<dbReference type="CDD" id="cd00130">
    <property type="entry name" value="PAS"/>
    <property type="match status" value="1"/>
</dbReference>
<evidence type="ECO:0000313" key="12">
    <source>
        <dbReference type="Proteomes" id="UP000030641"/>
    </source>
</evidence>
<dbReference type="STRING" id="1043005.A0A074ZMV8"/>
<dbReference type="InterPro" id="IPR003661">
    <property type="entry name" value="HisK_dim/P_dom"/>
</dbReference>
<dbReference type="RefSeq" id="XP_013348445.1">
    <property type="nucleotide sequence ID" value="XM_013492991.1"/>
</dbReference>
<dbReference type="InterPro" id="IPR004358">
    <property type="entry name" value="Sig_transdc_His_kin-like_C"/>
</dbReference>
<feature type="domain" description="PAC" evidence="10">
    <location>
        <begin position="570"/>
        <end position="626"/>
    </location>
</feature>
<dbReference type="OMA" id="SANEMWV"/>
<keyword evidence="12" id="KW-1185">Reference proteome</keyword>
<dbReference type="PANTHER" id="PTHR43047">
    <property type="entry name" value="TWO-COMPONENT HISTIDINE PROTEIN KINASE"/>
    <property type="match status" value="1"/>
</dbReference>
<evidence type="ECO:0000259" key="7">
    <source>
        <dbReference type="PROSITE" id="PS50109"/>
    </source>
</evidence>
<dbReference type="Gene3D" id="3.40.50.2300">
    <property type="match status" value="1"/>
</dbReference>
<dbReference type="CDD" id="cd00082">
    <property type="entry name" value="HisKA"/>
    <property type="match status" value="1"/>
</dbReference>
<dbReference type="PROSITE" id="PS50109">
    <property type="entry name" value="HIS_KIN"/>
    <property type="match status" value="1"/>
</dbReference>
<dbReference type="InParanoid" id="A0A074ZMV8"/>
<feature type="modified residue" description="4-aspartylphosphate" evidence="6">
    <location>
        <position position="1024"/>
    </location>
</feature>
<accession>A0A074ZMV8</accession>
<dbReference type="InterPro" id="IPR003594">
    <property type="entry name" value="HATPase_dom"/>
</dbReference>
<dbReference type="InterPro" id="IPR036097">
    <property type="entry name" value="HisK_dim/P_sf"/>
</dbReference>
<dbReference type="InterPro" id="IPR000014">
    <property type="entry name" value="PAS"/>
</dbReference>
<evidence type="ECO:0000256" key="1">
    <source>
        <dbReference type="ARBA" id="ARBA00000085"/>
    </source>
</evidence>
<comment type="catalytic activity">
    <reaction evidence="1">
        <text>ATP + protein L-histidine = ADP + protein N-phospho-L-histidine.</text>
        <dbReference type="EC" id="2.7.13.3"/>
    </reaction>
</comment>
<dbReference type="SMART" id="SM00448">
    <property type="entry name" value="REC"/>
    <property type="match status" value="1"/>
</dbReference>
<dbReference type="HOGENOM" id="CLU_000445_82_4_1"/>
<dbReference type="EC" id="2.7.13.3" evidence="2"/>
<dbReference type="InterPro" id="IPR011006">
    <property type="entry name" value="CheY-like_superfamily"/>
</dbReference>
<dbReference type="Pfam" id="PF00072">
    <property type="entry name" value="Response_reg"/>
    <property type="match status" value="1"/>
</dbReference>
<evidence type="ECO:0000256" key="6">
    <source>
        <dbReference type="PROSITE-ProRule" id="PRU00169"/>
    </source>
</evidence>
<keyword evidence="4" id="KW-0808">Transferase</keyword>
<feature type="domain" description="PAS" evidence="9">
    <location>
        <begin position="492"/>
        <end position="567"/>
    </location>
</feature>
<dbReference type="SMART" id="SM00387">
    <property type="entry name" value="HATPase_c"/>
    <property type="match status" value="1"/>
</dbReference>
<dbReference type="SMART" id="SM00091">
    <property type="entry name" value="PAS"/>
    <property type="match status" value="1"/>
</dbReference>
<keyword evidence="5" id="KW-0418">Kinase</keyword>
<dbReference type="Gene3D" id="3.30.450.20">
    <property type="entry name" value="PAS domain"/>
    <property type="match status" value="2"/>
</dbReference>
<dbReference type="PROSITE" id="PS50113">
    <property type="entry name" value="PAC"/>
    <property type="match status" value="1"/>
</dbReference>
<reference evidence="11 12" key="1">
    <citation type="journal article" date="2014" name="BMC Genomics">
        <title>Genome sequencing of four Aureobasidium pullulans varieties: biotechnological potential, stress tolerance, and description of new species.</title>
        <authorList>
            <person name="Gostin Ar C."/>
            <person name="Ohm R.A."/>
            <person name="Kogej T."/>
            <person name="Sonjak S."/>
            <person name="Turk M."/>
            <person name="Zajc J."/>
            <person name="Zalar P."/>
            <person name="Grube M."/>
            <person name="Sun H."/>
            <person name="Han J."/>
            <person name="Sharma A."/>
            <person name="Chiniquy J."/>
            <person name="Ngan C.Y."/>
            <person name="Lipzen A."/>
            <person name="Barry K."/>
            <person name="Grigoriev I.V."/>
            <person name="Gunde-Cimerman N."/>
        </authorList>
    </citation>
    <scope>NUCLEOTIDE SEQUENCE [LARGE SCALE GENOMIC DNA]</scope>
    <source>
        <strain evidence="11 12">EXF-2481</strain>
    </source>
</reference>
<dbReference type="GO" id="GO:0000155">
    <property type="term" value="F:phosphorelay sensor kinase activity"/>
    <property type="evidence" value="ECO:0007669"/>
    <property type="project" value="InterPro"/>
</dbReference>
<evidence type="ECO:0000313" key="11">
    <source>
        <dbReference type="EMBL" id="KEQ99706.1"/>
    </source>
</evidence>
<evidence type="ECO:0000256" key="2">
    <source>
        <dbReference type="ARBA" id="ARBA00012438"/>
    </source>
</evidence>
<feature type="domain" description="Histidine kinase" evidence="7">
    <location>
        <begin position="644"/>
        <end position="912"/>
    </location>
</feature>
<dbReference type="Gene3D" id="3.30.565.10">
    <property type="entry name" value="Histidine kinase-like ATPase, C-terminal domain"/>
    <property type="match status" value="1"/>
</dbReference>
<proteinExistence type="predicted"/>
<evidence type="ECO:0000256" key="3">
    <source>
        <dbReference type="ARBA" id="ARBA00022553"/>
    </source>
</evidence>
<dbReference type="InterPro" id="IPR035965">
    <property type="entry name" value="PAS-like_dom_sf"/>
</dbReference>
<dbReference type="Proteomes" id="UP000030641">
    <property type="component" value="Unassembled WGS sequence"/>
</dbReference>
<dbReference type="PRINTS" id="PR00344">
    <property type="entry name" value="BCTRLSENSOR"/>
</dbReference>
<dbReference type="EMBL" id="KL584750">
    <property type="protein sequence ID" value="KEQ99706.1"/>
    <property type="molecule type" value="Genomic_DNA"/>
</dbReference>
<dbReference type="NCBIfam" id="TIGR00229">
    <property type="entry name" value="sensory_box"/>
    <property type="match status" value="1"/>
</dbReference>
<dbReference type="Pfam" id="PF00512">
    <property type="entry name" value="HisKA"/>
    <property type="match status" value="1"/>
</dbReference>
<dbReference type="AlphaFoldDB" id="A0A074ZMV8"/>
<dbReference type="InterPro" id="IPR036890">
    <property type="entry name" value="HATPase_C_sf"/>
</dbReference>
<name>A0A074ZMV8_AURSE</name>
<evidence type="ECO:0000259" key="8">
    <source>
        <dbReference type="PROSITE" id="PS50110"/>
    </source>
</evidence>
<sequence length="1102" mass="123408">MMPSEAHLDELPLELRYLVQLAVDDNRPTVILDSTKSQLTYVFKNLAFQHALAQASSHALDDWLSAEMSSPCSAKATLAGGFANREWIKKEIGASYVVIYCKHEFVSPPGDSGEHGPLDSLVHDWIRFPDQVPTNAWIRYLLDYDWSSTAIGAVSGPHMYQWPAPLREIIISFMHCPRPRIIYWGPDLIQFYNESAAKLFGARHPASLGNTQADIWGQDLKDYTAELIRSSWEEGQSVYNKEKMILLDREGFLEESYFDWFLLPFTGSDGHWICSVNCFNEVTPHVARTNRDEVTYKLLEKTTRATDISSLWVEFLGILDEEADDIAYTLLYTVNETSTAPGRKEYKLYGSSGLRSHAPFENPSDDMIQVFEQAQGGETVISLTDTDFPPELGITMPDSGTVTSAFVFTIFDMKGLAQGSVVVGVNPRRRADENTKRFVYSLSEILLKAFIILQSPSDQRKILHADDSLSYRIQLEKLSRQLSIATLKNEKDQETFSRMAENAPIGMFLYKGDGTPLYLNDRFLELLGEKRDEYLEKAKTGYAWRDCIHPDDEEFSKDAWRAVAESHQVLNFEFRVKAGTESSPNRARWLEVVCFPQRDENDVLQTFQGYLTDVTSRKLTEALTTERMNAAIETKRKAQNFIDMISHEMRNPLSSIIQLTESVISISPETLPAESFDTVADAAHTINICALHMKVIIDEVLTFSKLDSNLLVLAPERTRPREVVEKALKMFEAELKDADIETGVEQLQSDCAVGDVLCDPSRLLQIIINLITNALKFTRKSDTRRITLAYGSYFAPPSAQDCDVQFIKPRKKSQDDCDTVSAMLAALDADDDADDVYLMFSVTDTGCGLTSEESQMLFQRFSQAPKTYKQYGGSGLGLFISRELVELQKGQIGLHSEAGVGSKFAFFIKAKRVVRVSRSGSVASAESTVSVKNIPHQLGGAFETVKPLEKIDTVPRPKTLVKDMHVLIVEDNEINLKVMSKQLRKLGCEIDTAENGLEALNYLSTTTYLSSTTKGTPLSMILLDIEMPVMDGLTCIRRIRSLEQSGEISGHIPVIAITANARNEQIATAIEAGMDSVVTKPFTIKDLVPQMEVLVDTWSGHG</sequence>
<protein>
    <recommendedName>
        <fullName evidence="2">histidine kinase</fullName>
        <ecNumber evidence="2">2.7.13.3</ecNumber>
    </recommendedName>
</protein>
<evidence type="ECO:0000259" key="10">
    <source>
        <dbReference type="PROSITE" id="PS50113"/>
    </source>
</evidence>
<evidence type="ECO:0000259" key="9">
    <source>
        <dbReference type="PROSITE" id="PS50112"/>
    </source>
</evidence>
<dbReference type="SMART" id="SM00388">
    <property type="entry name" value="HisKA"/>
    <property type="match status" value="1"/>
</dbReference>
<dbReference type="GeneID" id="25362400"/>
<dbReference type="Pfam" id="PF02518">
    <property type="entry name" value="HATPase_c"/>
    <property type="match status" value="1"/>
</dbReference>
<dbReference type="OrthoDB" id="60033at2759"/>
<dbReference type="Pfam" id="PF08447">
    <property type="entry name" value="PAS_3"/>
    <property type="match status" value="1"/>
</dbReference>
<dbReference type="Gene3D" id="1.10.287.130">
    <property type="match status" value="1"/>
</dbReference>
<evidence type="ECO:0000256" key="5">
    <source>
        <dbReference type="ARBA" id="ARBA00022777"/>
    </source>
</evidence>
<dbReference type="SUPFAM" id="SSF55874">
    <property type="entry name" value="ATPase domain of HSP90 chaperone/DNA topoisomerase II/histidine kinase"/>
    <property type="match status" value="1"/>
</dbReference>
<dbReference type="SUPFAM" id="SSF55785">
    <property type="entry name" value="PYP-like sensor domain (PAS domain)"/>
    <property type="match status" value="1"/>
</dbReference>